<protein>
    <submittedName>
        <fullName evidence="4">HlyD family secretion protein</fullName>
    </submittedName>
</protein>
<evidence type="ECO:0000313" key="5">
    <source>
        <dbReference type="Proteomes" id="UP001595752"/>
    </source>
</evidence>
<dbReference type="Gene3D" id="2.40.30.170">
    <property type="match status" value="1"/>
</dbReference>
<name>A0ABV8B5G3_9BACI</name>
<dbReference type="PANTHER" id="PTHR30469">
    <property type="entry name" value="MULTIDRUG RESISTANCE PROTEIN MDTA"/>
    <property type="match status" value="1"/>
</dbReference>
<dbReference type="SUPFAM" id="SSF111369">
    <property type="entry name" value="HlyD-like secretion proteins"/>
    <property type="match status" value="2"/>
</dbReference>
<dbReference type="EMBL" id="JBHRZT010000067">
    <property type="protein sequence ID" value="MFC3884769.1"/>
    <property type="molecule type" value="Genomic_DNA"/>
</dbReference>
<dbReference type="PANTHER" id="PTHR30469:SF15">
    <property type="entry name" value="HLYD FAMILY OF SECRETION PROTEINS"/>
    <property type="match status" value="1"/>
</dbReference>
<feature type="domain" description="CzcB-like barrel-sandwich hybrid" evidence="3">
    <location>
        <begin position="59"/>
        <end position="347"/>
    </location>
</feature>
<sequence length="433" mass="47955">MALKKLGAAVCCIVLLSGCNTDTKASKQSSSQMEAKDVKQDSSQEEMTLSGRAEPYQEVLVSPSIGGKIKNIYADLGSYVKQGQKLAELDEGDLAAKVKQAEDQVKIVEAQGHLTAMEQQIALNQTMASLNQAMASLNTTLPPEAPKMPEAPEFSGFPELEAAKTAVKDAEMTLTEATQEWEETNELFENGLVSKQELDQAASAKTKAETELERAKKKVETETVKADIQQKYEQEKAKYEQETAKYDQEKAKYDQETAKREQETAKKAARETDKSAEDTMRLQKESARVTGQMTEIAIKDAKEQLQAIRSQYNNLPVIAPVNGFITEKKGRIGESISPQTSLFVITNLDKLYISIDVPESMINRWKENQPVKVQIPTQGIKAEGKVVYIGLMPNKNEQTYPVKVLIDNTDHKIKGGMKAIVSWKMENGGNEPQ</sequence>
<accession>A0ABV8B5G3</accession>
<dbReference type="Pfam" id="PF25954">
    <property type="entry name" value="Beta-barrel_RND_2"/>
    <property type="match status" value="1"/>
</dbReference>
<feature type="region of interest" description="Disordered" evidence="1">
    <location>
        <begin position="22"/>
        <end position="51"/>
    </location>
</feature>
<feature type="compositionally biased region" description="Polar residues" evidence="1">
    <location>
        <begin position="22"/>
        <end position="33"/>
    </location>
</feature>
<gene>
    <name evidence="4" type="ORF">ACFOU2_15370</name>
</gene>
<proteinExistence type="predicted"/>
<keyword evidence="5" id="KW-1185">Reference proteome</keyword>
<dbReference type="Pfam" id="PF25973">
    <property type="entry name" value="BSH_CzcB"/>
    <property type="match status" value="1"/>
</dbReference>
<feature type="compositionally biased region" description="Basic and acidic residues" evidence="1">
    <location>
        <begin position="250"/>
        <end position="287"/>
    </location>
</feature>
<evidence type="ECO:0000259" key="3">
    <source>
        <dbReference type="Pfam" id="PF25973"/>
    </source>
</evidence>
<organism evidence="4 5">
    <name type="scientific">Bacillus songklensis</name>
    <dbReference type="NCBI Taxonomy" id="1069116"/>
    <lineage>
        <taxon>Bacteria</taxon>
        <taxon>Bacillati</taxon>
        <taxon>Bacillota</taxon>
        <taxon>Bacilli</taxon>
        <taxon>Bacillales</taxon>
        <taxon>Bacillaceae</taxon>
        <taxon>Bacillus</taxon>
    </lineage>
</organism>
<evidence type="ECO:0000256" key="1">
    <source>
        <dbReference type="SAM" id="MobiDB-lite"/>
    </source>
</evidence>
<feature type="domain" description="CusB-like beta-barrel" evidence="2">
    <location>
        <begin position="352"/>
        <end position="424"/>
    </location>
</feature>
<dbReference type="InterPro" id="IPR058792">
    <property type="entry name" value="Beta-barrel_RND_2"/>
</dbReference>
<dbReference type="Proteomes" id="UP001595752">
    <property type="component" value="Unassembled WGS sequence"/>
</dbReference>
<feature type="region of interest" description="Disordered" evidence="1">
    <location>
        <begin position="250"/>
        <end position="288"/>
    </location>
</feature>
<dbReference type="RefSeq" id="WP_377916564.1">
    <property type="nucleotide sequence ID" value="NZ_JBHRZT010000067.1"/>
</dbReference>
<dbReference type="InterPro" id="IPR058647">
    <property type="entry name" value="BSH_CzcB-like"/>
</dbReference>
<dbReference type="Gene3D" id="2.40.50.100">
    <property type="match status" value="1"/>
</dbReference>
<dbReference type="Gene3D" id="1.10.287.470">
    <property type="entry name" value="Helix hairpin bin"/>
    <property type="match status" value="2"/>
</dbReference>
<reference evidence="5" key="1">
    <citation type="journal article" date="2019" name="Int. J. Syst. Evol. Microbiol.">
        <title>The Global Catalogue of Microorganisms (GCM) 10K type strain sequencing project: providing services to taxonomists for standard genome sequencing and annotation.</title>
        <authorList>
            <consortium name="The Broad Institute Genomics Platform"/>
            <consortium name="The Broad Institute Genome Sequencing Center for Infectious Disease"/>
            <person name="Wu L."/>
            <person name="Ma J."/>
        </authorList>
    </citation>
    <scope>NUCLEOTIDE SEQUENCE [LARGE SCALE GENOMIC DNA]</scope>
    <source>
        <strain evidence="5">CCUG 61889</strain>
    </source>
</reference>
<evidence type="ECO:0000259" key="2">
    <source>
        <dbReference type="Pfam" id="PF25954"/>
    </source>
</evidence>
<dbReference type="PROSITE" id="PS51257">
    <property type="entry name" value="PROKAR_LIPOPROTEIN"/>
    <property type="match status" value="1"/>
</dbReference>
<evidence type="ECO:0000313" key="4">
    <source>
        <dbReference type="EMBL" id="MFC3884769.1"/>
    </source>
</evidence>
<comment type="caution">
    <text evidence="4">The sequence shown here is derived from an EMBL/GenBank/DDBJ whole genome shotgun (WGS) entry which is preliminary data.</text>
</comment>